<feature type="region of interest" description="Disordered" evidence="1">
    <location>
        <begin position="1"/>
        <end position="43"/>
    </location>
</feature>
<accession>A0A1D2AGJ7</accession>
<organism evidence="2">
    <name type="scientific">Auxenochlorella protothecoides</name>
    <name type="common">Green microalga</name>
    <name type="synonym">Chlorella protothecoides</name>
    <dbReference type="NCBI Taxonomy" id="3075"/>
    <lineage>
        <taxon>Eukaryota</taxon>
        <taxon>Viridiplantae</taxon>
        <taxon>Chlorophyta</taxon>
        <taxon>core chlorophytes</taxon>
        <taxon>Trebouxiophyceae</taxon>
        <taxon>Chlorellales</taxon>
        <taxon>Chlorellaceae</taxon>
        <taxon>Auxenochlorella</taxon>
    </lineage>
</organism>
<name>A0A1D2AGJ7_AUXPR</name>
<gene>
    <name evidence="2" type="ORF">g.57925</name>
</gene>
<protein>
    <submittedName>
        <fullName evidence="2">Uncharacterized protein</fullName>
    </submittedName>
</protein>
<feature type="compositionally biased region" description="Polar residues" evidence="1">
    <location>
        <begin position="1"/>
        <end position="13"/>
    </location>
</feature>
<reference evidence="2" key="1">
    <citation type="submission" date="2015-08" db="EMBL/GenBank/DDBJ databases">
        <authorList>
            <person name="Babu N.S."/>
            <person name="Beckwith C.J."/>
            <person name="Beseler K.G."/>
            <person name="Brison A."/>
            <person name="Carone J.V."/>
            <person name="Caskin T.P."/>
            <person name="Diamond M."/>
            <person name="Durham M.E."/>
            <person name="Foxe J.M."/>
            <person name="Go M."/>
            <person name="Henderson B.A."/>
            <person name="Jones I.B."/>
            <person name="McGettigan J.A."/>
            <person name="Micheletti S.J."/>
            <person name="Nasrallah M.E."/>
            <person name="Ortiz D."/>
            <person name="Piller C.R."/>
            <person name="Privatt S.R."/>
            <person name="Schneider S.L."/>
            <person name="Sharp S."/>
            <person name="Smith T.C."/>
            <person name="Stanton J.D."/>
            <person name="Ullery H.E."/>
            <person name="Wilson R.J."/>
            <person name="Serrano M.G."/>
            <person name="Buck G."/>
            <person name="Lee V."/>
            <person name="Wang Y."/>
            <person name="Carvalho R."/>
            <person name="Voegtly L."/>
            <person name="Shi R."/>
            <person name="Duckworth R."/>
            <person name="Johnson A."/>
            <person name="Loviza R."/>
            <person name="Walstead R."/>
            <person name="Shah Z."/>
            <person name="Kiflezghi M."/>
            <person name="Wade K."/>
            <person name="Ball S.L."/>
            <person name="Bradley K.W."/>
            <person name="Asai D.J."/>
            <person name="Bowman C.A."/>
            <person name="Russell D.A."/>
            <person name="Pope W.H."/>
            <person name="Jacobs-Sera D."/>
            <person name="Hendrix R.W."/>
            <person name="Hatfull G.F."/>
        </authorList>
    </citation>
    <scope>NUCLEOTIDE SEQUENCE</scope>
</reference>
<evidence type="ECO:0000256" key="1">
    <source>
        <dbReference type="SAM" id="MobiDB-lite"/>
    </source>
</evidence>
<feature type="compositionally biased region" description="Low complexity" evidence="1">
    <location>
        <begin position="26"/>
        <end position="40"/>
    </location>
</feature>
<dbReference type="AlphaFoldDB" id="A0A1D2AGJ7"/>
<dbReference type="EMBL" id="GDKF01000559">
    <property type="protein sequence ID" value="JAT78063.1"/>
    <property type="molecule type" value="Transcribed_RNA"/>
</dbReference>
<evidence type="ECO:0000313" key="2">
    <source>
        <dbReference type="EMBL" id="JAT78063.1"/>
    </source>
</evidence>
<sequence length="105" mass="12063">MDAFSNRQRQTNRGPPLLHPHPISHAQAARWRQQQRAQAAPPRKVVVWEVDELQPWEEPEEPSGLAALLPGPWVRPRELKINLKQRIAGVLEQDRDEGWGEDAEP</sequence>
<proteinExistence type="predicted"/>